<evidence type="ECO:0000256" key="3">
    <source>
        <dbReference type="ARBA" id="ARBA00022801"/>
    </source>
</evidence>
<dbReference type="InterPro" id="IPR051607">
    <property type="entry name" value="Metallo-dep_hydrolases"/>
</dbReference>
<feature type="domain" description="Amidohydrolase-related" evidence="6">
    <location>
        <begin position="73"/>
        <end position="356"/>
    </location>
</feature>
<keyword evidence="3" id="KW-0378">Hydrolase</keyword>
<dbReference type="PANTHER" id="PTHR11271:SF6">
    <property type="entry name" value="GUANINE DEAMINASE"/>
    <property type="match status" value="1"/>
</dbReference>
<evidence type="ECO:0000256" key="1">
    <source>
        <dbReference type="ARBA" id="ARBA00001947"/>
    </source>
</evidence>
<dbReference type="Pfam" id="PF01979">
    <property type="entry name" value="Amidohydro_1"/>
    <property type="match status" value="1"/>
</dbReference>
<keyword evidence="2" id="KW-0479">Metal-binding</keyword>
<comment type="cofactor">
    <cofactor evidence="1">
        <name>Zn(2+)</name>
        <dbReference type="ChEBI" id="CHEBI:29105"/>
    </cofactor>
</comment>
<evidence type="ECO:0000313" key="7">
    <source>
        <dbReference type="EMBL" id="WIA23627.1"/>
    </source>
</evidence>
<dbReference type="PANTHER" id="PTHR11271">
    <property type="entry name" value="GUANINE DEAMINASE"/>
    <property type="match status" value="1"/>
</dbReference>
<evidence type="ECO:0000256" key="2">
    <source>
        <dbReference type="ARBA" id="ARBA00022723"/>
    </source>
</evidence>
<proteinExistence type="predicted"/>
<feature type="region of interest" description="Disordered" evidence="5">
    <location>
        <begin position="377"/>
        <end position="432"/>
    </location>
</feature>
<keyword evidence="8" id="KW-1185">Reference proteome</keyword>
<sequence>MEALPQQCLAFRGTLLHTPGAPGSVQVLTEHLIVVDDQGFIVHLAPASDNDSAGLQAHGVDPAAVRVLGPLQFLLPGFIDAHAHAPQYQYCGVGTDLPLIGDAGWLSTYAFPTEASLADEAHARAVYDACVKRLLRLGTTTANYFTTIHTGACKVLADVLLQAGQRAVLGKVCMDQHSPDFYTDASAEESLQGALEVVQYIKSLNCSRLLPAVIPRFIPTCSQQLLAGLGQMAAQHGLRIHSHISESLDQVQFTQQLHPSSSSSSSGSSDAQVYDAAGLLTAKSIFAHGTQLMQEDMELMAERGSAVAHCPLSNFYFGDGLFDVSKALSMGLKVGLGTDIAGGYSPSMLQAQRMAVVNSHALKAAALMYGTWRAHEQQQQETDEQQQQQQQTSKRQRLEQQQQQQQQQPSDRGPEQLQQAEGPTAGSKRAASSISNPAVAAAAAAHMLTWEDALWLATAGGAAALSLQETVSHFAVGMAFDALLIDAGLPGGPFDVLQAAGEEVKQPLLLLEQFLNCGDDRNIAEVYVQGRRCV</sequence>
<dbReference type="Gene3D" id="2.30.40.10">
    <property type="entry name" value="Urease, subunit C, domain 1"/>
    <property type="match status" value="1"/>
</dbReference>
<feature type="compositionally biased region" description="Low complexity" evidence="5">
    <location>
        <begin position="379"/>
        <end position="408"/>
    </location>
</feature>
<keyword evidence="4" id="KW-0862">Zinc</keyword>
<reference evidence="7 8" key="1">
    <citation type="submission" date="2023-05" db="EMBL/GenBank/DDBJ databases">
        <title>A 100% complete, gapless, phased diploid assembly of the Scenedesmus obliquus UTEX 3031 genome.</title>
        <authorList>
            <person name="Biondi T.C."/>
            <person name="Hanschen E.R."/>
            <person name="Kwon T."/>
            <person name="Eng W."/>
            <person name="Kruse C.P.S."/>
            <person name="Koehler S.I."/>
            <person name="Kunde Y."/>
            <person name="Gleasner C.D."/>
            <person name="You Mak K.T."/>
            <person name="Polle J."/>
            <person name="Hovde B.T."/>
            <person name="Starkenburg S.R."/>
        </authorList>
    </citation>
    <scope>NUCLEOTIDE SEQUENCE [LARGE SCALE GENOMIC DNA]</scope>
    <source>
        <strain evidence="7 8">DOE0152z</strain>
    </source>
</reference>
<accession>A0ABY8UTH0</accession>
<name>A0ABY8UTH0_TETOB</name>
<dbReference type="InterPro" id="IPR032466">
    <property type="entry name" value="Metal_Hydrolase"/>
</dbReference>
<dbReference type="Proteomes" id="UP001244341">
    <property type="component" value="Chromosome 16b"/>
</dbReference>
<evidence type="ECO:0000259" key="6">
    <source>
        <dbReference type="Pfam" id="PF01979"/>
    </source>
</evidence>
<dbReference type="SUPFAM" id="SSF51338">
    <property type="entry name" value="Composite domain of metallo-dependent hydrolases"/>
    <property type="match status" value="1"/>
</dbReference>
<dbReference type="Gene3D" id="3.20.20.140">
    <property type="entry name" value="Metal-dependent hydrolases"/>
    <property type="match status" value="1"/>
</dbReference>
<dbReference type="EMBL" id="CP126223">
    <property type="protein sequence ID" value="WIA23627.1"/>
    <property type="molecule type" value="Genomic_DNA"/>
</dbReference>
<dbReference type="InterPro" id="IPR011059">
    <property type="entry name" value="Metal-dep_hydrolase_composite"/>
</dbReference>
<organism evidence="7 8">
    <name type="scientific">Tetradesmus obliquus</name>
    <name type="common">Green alga</name>
    <name type="synonym">Acutodesmus obliquus</name>
    <dbReference type="NCBI Taxonomy" id="3088"/>
    <lineage>
        <taxon>Eukaryota</taxon>
        <taxon>Viridiplantae</taxon>
        <taxon>Chlorophyta</taxon>
        <taxon>core chlorophytes</taxon>
        <taxon>Chlorophyceae</taxon>
        <taxon>CS clade</taxon>
        <taxon>Sphaeropleales</taxon>
        <taxon>Scenedesmaceae</taxon>
        <taxon>Tetradesmus</taxon>
    </lineage>
</organism>
<evidence type="ECO:0000313" key="8">
    <source>
        <dbReference type="Proteomes" id="UP001244341"/>
    </source>
</evidence>
<evidence type="ECO:0000256" key="5">
    <source>
        <dbReference type="SAM" id="MobiDB-lite"/>
    </source>
</evidence>
<dbReference type="SUPFAM" id="SSF51556">
    <property type="entry name" value="Metallo-dependent hydrolases"/>
    <property type="match status" value="1"/>
</dbReference>
<protein>
    <recommendedName>
        <fullName evidence="6">Amidohydrolase-related domain-containing protein</fullName>
    </recommendedName>
</protein>
<dbReference type="InterPro" id="IPR006680">
    <property type="entry name" value="Amidohydro-rel"/>
</dbReference>
<gene>
    <name evidence="7" type="ORF">OEZ85_000333</name>
</gene>
<evidence type="ECO:0000256" key="4">
    <source>
        <dbReference type="ARBA" id="ARBA00022833"/>
    </source>
</evidence>